<dbReference type="Gene3D" id="2.60.40.4070">
    <property type="match status" value="1"/>
</dbReference>
<organism evidence="1 2">
    <name type="scientific">Candidatus Raymondbacteria bacterium RIFOXYD12_FULL_49_13</name>
    <dbReference type="NCBI Taxonomy" id="1817890"/>
    <lineage>
        <taxon>Bacteria</taxon>
        <taxon>Raymondiibacteriota</taxon>
    </lineage>
</organism>
<evidence type="ECO:0000313" key="2">
    <source>
        <dbReference type="Proteomes" id="UP000179243"/>
    </source>
</evidence>
<dbReference type="AlphaFoldDB" id="A0A1F7F4K7"/>
<dbReference type="Proteomes" id="UP000179243">
    <property type="component" value="Unassembled WGS sequence"/>
</dbReference>
<comment type="caution">
    <text evidence="1">The sequence shown here is derived from an EMBL/GenBank/DDBJ whole genome shotgun (WGS) entry which is preliminary data.</text>
</comment>
<sequence>MFYRNMALVAVLFLFWGHGFAGTYSLEAQQRAMELWRLITMDHDQFLREGHIPIKCATGVVRVLREDFDELPWTFQQDFLSQTMAKSAAVLDEVYTTASGKFTIHFVRTGRDSVPSRDQLTLSNRAFLTGANGIPDYVEYVAESCDSVFSYITGTLGYNYAYPRVGVCMRDLGNVYGYAYTEDSIAIDNDLDFLSKQGLDVRGGYGVTVAHEFFHMVQFGYTTYFNFFNEPSSVWMEDKVYPEVNDYLQYIDTAAASTYHHPEYNIMTSPDRPLDGFNPDMPGNYDKVVWPKFLDERFSPEVIRYAWEEYGQGMTSTGEVFTHALQHYDSAFTFVKAFAEFGVWLYYTGTRSGLKQQVFTDAALWPLVRTDYLSYQDFVVQATKGIRPLSLQYWALGNRDRHEIGVHAANGEGSVSLYTAGISGASVDDSLLVLASPVIDIDWWAGRTFPSELLAVQNADSALITLRLLQLDSVYQFIAGETITQNALSGVSGSITILDSFVCILKDSTGSSDTPDRALFEQIYNVTGMVWQMDPDAYAPLHPLSVFKVTVDSVLDRMAEQGVLSLRFNFVDSSNYYFNYQIFTAASRTGPSRAVTRGENNVFFVAYDSVRGSMTHDDTSQGRACKSFLVYSAGLSGIGSTVHVFPNPISRDQARLTIVCDSLFATGACRIYSLSGSLVRMLDSGRQGEFIRMYEPGNTGGSRALFFWDLKNRANRRIDPGIYFYYVSGRSLEGGPIGAKAGKVAVVKARNP</sequence>
<proteinExistence type="predicted"/>
<accession>A0A1F7F4K7</accession>
<dbReference type="EMBL" id="MFYX01000125">
    <property type="protein sequence ID" value="OGK01446.1"/>
    <property type="molecule type" value="Genomic_DNA"/>
</dbReference>
<evidence type="ECO:0000313" key="1">
    <source>
        <dbReference type="EMBL" id="OGK01446.1"/>
    </source>
</evidence>
<protein>
    <submittedName>
        <fullName evidence="1">Uncharacterized protein</fullName>
    </submittedName>
</protein>
<gene>
    <name evidence="1" type="ORF">A2519_19155</name>
</gene>
<name>A0A1F7F4K7_UNCRA</name>
<reference evidence="1 2" key="1">
    <citation type="journal article" date="2016" name="Nat. Commun.">
        <title>Thousands of microbial genomes shed light on interconnected biogeochemical processes in an aquifer system.</title>
        <authorList>
            <person name="Anantharaman K."/>
            <person name="Brown C.T."/>
            <person name="Hug L.A."/>
            <person name="Sharon I."/>
            <person name="Castelle C.J."/>
            <person name="Probst A.J."/>
            <person name="Thomas B.C."/>
            <person name="Singh A."/>
            <person name="Wilkins M.J."/>
            <person name="Karaoz U."/>
            <person name="Brodie E.L."/>
            <person name="Williams K.H."/>
            <person name="Hubbard S.S."/>
            <person name="Banfield J.F."/>
        </authorList>
    </citation>
    <scope>NUCLEOTIDE SEQUENCE [LARGE SCALE GENOMIC DNA]</scope>
</reference>